<evidence type="ECO:0000256" key="4">
    <source>
        <dbReference type="ARBA" id="ARBA00022475"/>
    </source>
</evidence>
<gene>
    <name evidence="13" type="primary">appC</name>
    <name evidence="13" type="ORF">NCTC10815_01978</name>
</gene>
<dbReference type="Proteomes" id="UP000254879">
    <property type="component" value="Unassembled WGS sequence"/>
</dbReference>
<proteinExistence type="inferred from homology"/>
<evidence type="ECO:0000256" key="1">
    <source>
        <dbReference type="ARBA" id="ARBA00004651"/>
    </source>
</evidence>
<evidence type="ECO:0000256" key="11">
    <source>
        <dbReference type="ARBA" id="ARBA00023136"/>
    </source>
</evidence>
<protein>
    <submittedName>
        <fullName evidence="13">Cytochrome bd-II oxidase subunit 1</fullName>
        <ecNumber evidence="13">1.10.3.-</ecNumber>
    </submittedName>
</protein>
<evidence type="ECO:0000256" key="12">
    <source>
        <dbReference type="SAM" id="Phobius"/>
    </source>
</evidence>
<keyword evidence="6 12" id="KW-0812">Transmembrane</keyword>
<dbReference type="GO" id="GO:0009055">
    <property type="term" value="F:electron transfer activity"/>
    <property type="evidence" value="ECO:0007669"/>
    <property type="project" value="InterPro"/>
</dbReference>
<keyword evidence="4" id="KW-1003">Cell membrane</keyword>
<keyword evidence="8" id="KW-0249">Electron transport</keyword>
<evidence type="ECO:0000256" key="6">
    <source>
        <dbReference type="ARBA" id="ARBA00022692"/>
    </source>
</evidence>
<feature type="transmembrane region" description="Helical" evidence="12">
    <location>
        <begin position="20"/>
        <end position="41"/>
    </location>
</feature>
<keyword evidence="7" id="KW-0479">Metal-binding</keyword>
<evidence type="ECO:0000256" key="2">
    <source>
        <dbReference type="ARBA" id="ARBA00009819"/>
    </source>
</evidence>
<dbReference type="EC" id="1.10.3.-" evidence="13"/>
<dbReference type="GO" id="GO:0019646">
    <property type="term" value="P:aerobic electron transport chain"/>
    <property type="evidence" value="ECO:0007669"/>
    <property type="project" value="InterPro"/>
</dbReference>
<dbReference type="InterPro" id="IPR002585">
    <property type="entry name" value="Cyt-d_ubiquinol_oxidase_su_1"/>
</dbReference>
<keyword evidence="10" id="KW-0408">Iron</keyword>
<comment type="subcellular location">
    <subcellularLocation>
        <location evidence="1">Cell membrane</location>
        <topology evidence="1">Multi-pass membrane protein</topology>
    </subcellularLocation>
</comment>
<evidence type="ECO:0000256" key="9">
    <source>
        <dbReference type="ARBA" id="ARBA00022989"/>
    </source>
</evidence>
<evidence type="ECO:0000313" key="13">
    <source>
        <dbReference type="EMBL" id="STY44626.1"/>
    </source>
</evidence>
<sequence>MDKLFLARFQFASTTIFHFLFVPLSIGLVFMVALMETLYVVKKKKFTKKCRNSGDTYS</sequence>
<evidence type="ECO:0000256" key="10">
    <source>
        <dbReference type="ARBA" id="ARBA00023004"/>
    </source>
</evidence>
<dbReference type="GO" id="GO:0046872">
    <property type="term" value="F:metal ion binding"/>
    <property type="evidence" value="ECO:0007669"/>
    <property type="project" value="UniProtKB-KW"/>
</dbReference>
<keyword evidence="5" id="KW-0349">Heme</keyword>
<dbReference type="AlphaFoldDB" id="A0A378MGJ3"/>
<keyword evidence="11 12" id="KW-0472">Membrane</keyword>
<evidence type="ECO:0000313" key="14">
    <source>
        <dbReference type="Proteomes" id="UP000254879"/>
    </source>
</evidence>
<evidence type="ECO:0000256" key="3">
    <source>
        <dbReference type="ARBA" id="ARBA00022448"/>
    </source>
</evidence>
<evidence type="ECO:0000256" key="5">
    <source>
        <dbReference type="ARBA" id="ARBA00022617"/>
    </source>
</evidence>
<accession>A0A378MGJ3</accession>
<reference evidence="13 14" key="1">
    <citation type="submission" date="2018-06" db="EMBL/GenBank/DDBJ databases">
        <authorList>
            <consortium name="Pathogen Informatics"/>
            <person name="Doyle S."/>
        </authorList>
    </citation>
    <scope>NUCLEOTIDE SEQUENCE [LARGE SCALE GENOMIC DNA]</scope>
    <source>
        <strain evidence="14">NCTC 10815</strain>
    </source>
</reference>
<dbReference type="EMBL" id="UGPG01000001">
    <property type="protein sequence ID" value="STY44626.1"/>
    <property type="molecule type" value="Genomic_DNA"/>
</dbReference>
<evidence type="ECO:0000256" key="8">
    <source>
        <dbReference type="ARBA" id="ARBA00022982"/>
    </source>
</evidence>
<dbReference type="GO" id="GO:0016491">
    <property type="term" value="F:oxidoreductase activity"/>
    <property type="evidence" value="ECO:0007669"/>
    <property type="project" value="UniProtKB-KW"/>
</dbReference>
<keyword evidence="3" id="KW-0813">Transport</keyword>
<evidence type="ECO:0000256" key="7">
    <source>
        <dbReference type="ARBA" id="ARBA00022723"/>
    </source>
</evidence>
<name>A0A378MGJ3_LISGR</name>
<comment type="similarity">
    <text evidence="2">Belongs to the cytochrome ubiquinol oxidase subunit 1 family.</text>
</comment>
<dbReference type="Pfam" id="PF01654">
    <property type="entry name" value="Cyt_bd_oxida_I"/>
    <property type="match status" value="1"/>
</dbReference>
<dbReference type="GO" id="GO:0070069">
    <property type="term" value="C:cytochrome complex"/>
    <property type="evidence" value="ECO:0007669"/>
    <property type="project" value="InterPro"/>
</dbReference>
<keyword evidence="13" id="KW-0560">Oxidoreductase</keyword>
<keyword evidence="9 12" id="KW-1133">Transmembrane helix</keyword>
<dbReference type="GO" id="GO:0005886">
    <property type="term" value="C:plasma membrane"/>
    <property type="evidence" value="ECO:0007669"/>
    <property type="project" value="UniProtKB-SubCell"/>
</dbReference>
<organism evidence="13 14">
    <name type="scientific">Listeria grayi</name>
    <name type="common">Listeria murrayi</name>
    <dbReference type="NCBI Taxonomy" id="1641"/>
    <lineage>
        <taxon>Bacteria</taxon>
        <taxon>Bacillati</taxon>
        <taxon>Bacillota</taxon>
        <taxon>Bacilli</taxon>
        <taxon>Bacillales</taxon>
        <taxon>Listeriaceae</taxon>
        <taxon>Listeria</taxon>
    </lineage>
</organism>